<organism evidence="2 5">
    <name type="scientific">Halalkalicoccus jeotgali (strain DSM 18796 / CECT 7217 / JCM 14584 / KCTC 4019 / B3)</name>
    <dbReference type="NCBI Taxonomy" id="795797"/>
    <lineage>
        <taxon>Archaea</taxon>
        <taxon>Methanobacteriati</taxon>
        <taxon>Methanobacteriota</taxon>
        <taxon>Stenosarchaea group</taxon>
        <taxon>Halobacteria</taxon>
        <taxon>Halobacteriales</taxon>
        <taxon>Halococcaceae</taxon>
        <taxon>Halalkalicoccus</taxon>
    </lineage>
</organism>
<dbReference type="Proteomes" id="UP000000390">
    <property type="component" value="Plasmid 2"/>
</dbReference>
<dbReference type="GeneID" id="9421259"/>
<sequence length="69" mass="7252">MSTESNPGLLRRLFNLARFVVVGLIIYVVSMAILMGLRGPIIAASSSGTFTAIFGAWVLATLGIIAAIK</sequence>
<evidence type="ECO:0000313" key="3">
    <source>
        <dbReference type="EMBL" id="ADJ17206.1"/>
    </source>
</evidence>
<evidence type="ECO:0000256" key="1">
    <source>
        <dbReference type="SAM" id="Phobius"/>
    </source>
</evidence>
<evidence type="ECO:0000313" key="5">
    <source>
        <dbReference type="Proteomes" id="UP000000390"/>
    </source>
</evidence>
<reference evidence="2 5" key="1">
    <citation type="journal article" date="2010" name="J. Bacteriol.">
        <title>Complete genome sequence of Halalkalicoccus jeotgali B3(T), an extremely halophilic archaeon.</title>
        <authorList>
            <person name="Roh S.W."/>
            <person name="Nam Y.D."/>
            <person name="Nam S.H."/>
            <person name="Choi S.H."/>
            <person name="Park H.S."/>
            <person name="Bae J.W."/>
        </authorList>
    </citation>
    <scope>NUCLEOTIDE SEQUENCE [LARGE SCALE GENOMIC DNA]</scope>
    <source>
        <strain evidence="2">B3</strain>
        <strain evidence="5">DSM 18796 / CECT 7217 / JCM 14584 / KCTC 4019 / B3</strain>
        <plasmid evidence="5">2</plasmid>
        <plasmid evidence="5">4</plasmid>
    </source>
</reference>
<proteinExistence type="predicted"/>
<dbReference type="RefSeq" id="WP_008413586.1">
    <property type="nucleotide sequence ID" value="NC_014299.1"/>
</dbReference>
<keyword evidence="6" id="KW-1185">Reference proteome</keyword>
<dbReference type="EMBL" id="CP002064">
    <property type="protein sequence ID" value="ADJ16812.1"/>
    <property type="molecule type" value="Genomic_DNA"/>
</dbReference>
<evidence type="ECO:0000313" key="6">
    <source>
        <dbReference type="Proteomes" id="UP000011645"/>
    </source>
</evidence>
<dbReference type="PATRIC" id="fig|795797.18.peg.3388"/>
<name>D8JCR7_HALJB</name>
<dbReference type="KEGG" id="hje:HacjB3_19348"/>
<dbReference type="EMBL" id="AOHV01000002">
    <property type="protein sequence ID" value="ELY41660.1"/>
    <property type="molecule type" value="Genomic_DNA"/>
</dbReference>
<dbReference type="Proteomes" id="UP000000390">
    <property type="component" value="Plasmid 4"/>
</dbReference>
<feature type="transmembrane region" description="Helical" evidence="1">
    <location>
        <begin position="16"/>
        <end position="37"/>
    </location>
</feature>
<keyword evidence="1" id="KW-0812">Transmembrane</keyword>
<keyword evidence="1" id="KW-1133">Transmembrane helix</keyword>
<geneLocation type="plasmid" evidence="3 5">
    <name>4</name>
</geneLocation>
<dbReference type="AlphaFoldDB" id="D8JCR7"/>
<keyword evidence="2" id="KW-0614">Plasmid</keyword>
<protein>
    <submittedName>
        <fullName evidence="2">Uncharacterized protein</fullName>
    </submittedName>
</protein>
<dbReference type="Proteomes" id="UP000011645">
    <property type="component" value="Unassembled WGS sequence"/>
</dbReference>
<dbReference type="HOGENOM" id="CLU_2765923_0_0_2"/>
<geneLocation type="plasmid" evidence="2 5">
    <name>2</name>
</geneLocation>
<reference evidence="4 6" key="2">
    <citation type="journal article" date="2014" name="PLoS Genet.">
        <title>Phylogenetically driven sequencing of extremely halophilic archaea reveals strategies for static and dynamic osmo-response.</title>
        <authorList>
            <person name="Becker E.A."/>
            <person name="Seitzer P.M."/>
            <person name="Tritt A."/>
            <person name="Larsen D."/>
            <person name="Krusor M."/>
            <person name="Yao A.I."/>
            <person name="Wu D."/>
            <person name="Madern D."/>
            <person name="Eisen J.A."/>
            <person name="Darling A.E."/>
            <person name="Facciotti M.T."/>
        </authorList>
    </citation>
    <scope>NUCLEOTIDE SEQUENCE [LARGE SCALE GENOMIC DNA]</scope>
    <source>
        <strain evidence="4">B3</strain>
        <strain evidence="6">DSM 18796 / CECT 7217 / JCM 14584 / KCTC 4019 / B3</strain>
    </source>
</reference>
<accession>D8JCR7</accession>
<dbReference type="KEGG" id="hje:HacjB3_17348"/>
<feature type="transmembrane region" description="Helical" evidence="1">
    <location>
        <begin position="49"/>
        <end position="68"/>
    </location>
</feature>
<dbReference type="EMBL" id="CP002066">
    <property type="protein sequence ID" value="ADJ17206.1"/>
    <property type="molecule type" value="Genomic_DNA"/>
</dbReference>
<gene>
    <name evidence="2" type="ordered locus">HacjB3_17348</name>
    <name evidence="3" type="ordered locus">HacjB3_19348</name>
    <name evidence="4" type="ORF">C497_00185</name>
</gene>
<evidence type="ECO:0000313" key="4">
    <source>
        <dbReference type="EMBL" id="ELY41660.1"/>
    </source>
</evidence>
<evidence type="ECO:0000313" key="2">
    <source>
        <dbReference type="EMBL" id="ADJ16812.1"/>
    </source>
</evidence>
<keyword evidence="1" id="KW-0472">Membrane</keyword>